<dbReference type="Pfam" id="PF00358">
    <property type="entry name" value="PTS_EIIA_1"/>
    <property type="match status" value="1"/>
</dbReference>
<dbReference type="Pfam" id="PF00367">
    <property type="entry name" value="PTS_EIIB"/>
    <property type="match status" value="1"/>
</dbReference>
<reference evidence="16 17" key="1">
    <citation type="submission" date="2020-09" db="EMBL/GenBank/DDBJ databases">
        <title>Characterization of Paenibacillus peoriae strain ZF390 with broad-spectrum antimicrobial activity as a potential biocontrol agent.</title>
        <authorList>
            <person name="Li L."/>
            <person name="Zhao Y."/>
            <person name="Li B."/>
            <person name="Xie X."/>
        </authorList>
    </citation>
    <scope>NUCLEOTIDE SEQUENCE [LARGE SCALE GENOMIC DNA]</scope>
    <source>
        <strain evidence="16 17">ZF390</strain>
    </source>
</reference>
<feature type="transmembrane region" description="Helical" evidence="12">
    <location>
        <begin position="383"/>
        <end position="402"/>
    </location>
</feature>
<name>A0A7H0Y5Z9_9BACL</name>
<dbReference type="PANTHER" id="PTHR30175:SF1">
    <property type="entry name" value="PTS SYSTEM ARBUTIN-, CELLOBIOSE-, AND SALICIN-SPECIFIC EIIBC COMPONENT-RELATED"/>
    <property type="match status" value="1"/>
</dbReference>
<dbReference type="FunFam" id="3.30.1360.60:FF:000001">
    <property type="entry name" value="PTS system glucose-specific IIBC component PtsG"/>
    <property type="match status" value="1"/>
</dbReference>
<evidence type="ECO:0000256" key="10">
    <source>
        <dbReference type="ARBA" id="ARBA00023136"/>
    </source>
</evidence>
<feature type="transmembrane region" description="Helical" evidence="12">
    <location>
        <begin position="116"/>
        <end position="139"/>
    </location>
</feature>
<evidence type="ECO:0000313" key="17">
    <source>
        <dbReference type="Proteomes" id="UP000516384"/>
    </source>
</evidence>
<feature type="transmembrane region" description="Helical" evidence="12">
    <location>
        <begin position="287"/>
        <end position="314"/>
    </location>
</feature>
<gene>
    <name evidence="16" type="ORF">IAQ67_22225</name>
</gene>
<dbReference type="GO" id="GO:0090589">
    <property type="term" value="F:protein-phosphocysteine-trehalose phosphotransferase system transporter activity"/>
    <property type="evidence" value="ECO:0007669"/>
    <property type="project" value="TreeGrafter"/>
</dbReference>
<feature type="transmembrane region" description="Helical" evidence="12">
    <location>
        <begin position="177"/>
        <end position="195"/>
    </location>
</feature>
<dbReference type="Gene3D" id="3.30.1360.60">
    <property type="entry name" value="Glucose permease domain IIB"/>
    <property type="match status" value="1"/>
</dbReference>
<evidence type="ECO:0000256" key="5">
    <source>
        <dbReference type="ARBA" id="ARBA00022679"/>
    </source>
</evidence>
<dbReference type="RefSeq" id="WP_103050132.1">
    <property type="nucleotide sequence ID" value="NZ_CP061172.1"/>
</dbReference>
<evidence type="ECO:0000259" key="14">
    <source>
        <dbReference type="PROSITE" id="PS51098"/>
    </source>
</evidence>
<keyword evidence="7 12" id="KW-0812">Transmembrane</keyword>
<protein>
    <submittedName>
        <fullName evidence="16">PTS glucose transporter subunit IIA</fullName>
    </submittedName>
</protein>
<dbReference type="SUPFAM" id="SSF51261">
    <property type="entry name" value="Duplicated hybrid motif"/>
    <property type="match status" value="1"/>
</dbReference>
<keyword evidence="4 16" id="KW-0762">Sugar transport</keyword>
<evidence type="ECO:0000256" key="11">
    <source>
        <dbReference type="PROSITE-ProRule" id="PRU00421"/>
    </source>
</evidence>
<evidence type="ECO:0000256" key="4">
    <source>
        <dbReference type="ARBA" id="ARBA00022597"/>
    </source>
</evidence>
<dbReference type="GO" id="GO:0016301">
    <property type="term" value="F:kinase activity"/>
    <property type="evidence" value="ECO:0007669"/>
    <property type="project" value="UniProtKB-KW"/>
</dbReference>
<dbReference type="NCBIfam" id="TIGR00830">
    <property type="entry name" value="PTBA"/>
    <property type="match status" value="1"/>
</dbReference>
<dbReference type="Proteomes" id="UP000516384">
    <property type="component" value="Chromosome"/>
</dbReference>
<dbReference type="InterPro" id="IPR018113">
    <property type="entry name" value="PTrfase_EIIB_Cys"/>
</dbReference>
<dbReference type="Gene3D" id="2.70.70.10">
    <property type="entry name" value="Glucose Permease (Domain IIA)"/>
    <property type="match status" value="1"/>
</dbReference>
<dbReference type="Pfam" id="PF02378">
    <property type="entry name" value="PTS_EIIC"/>
    <property type="match status" value="1"/>
</dbReference>
<dbReference type="GO" id="GO:0008982">
    <property type="term" value="F:protein-N(PI)-phosphohistidine-sugar phosphotransferase activity"/>
    <property type="evidence" value="ECO:0007669"/>
    <property type="project" value="InterPro"/>
</dbReference>
<feature type="domain" description="PTS EIIB type-1" evidence="14">
    <location>
        <begin position="4"/>
        <end position="86"/>
    </location>
</feature>
<dbReference type="PROSITE" id="PS51103">
    <property type="entry name" value="PTS_EIIC_TYPE_1"/>
    <property type="match status" value="1"/>
</dbReference>
<feature type="domain" description="PTS EIIC type-1" evidence="15">
    <location>
        <begin position="107"/>
        <end position="460"/>
    </location>
</feature>
<dbReference type="PROSITE" id="PS01035">
    <property type="entry name" value="PTS_EIIB_TYPE_1_CYS"/>
    <property type="match status" value="1"/>
</dbReference>
<dbReference type="GO" id="GO:0015771">
    <property type="term" value="P:trehalose transport"/>
    <property type="evidence" value="ECO:0007669"/>
    <property type="project" value="TreeGrafter"/>
</dbReference>
<dbReference type="AlphaFoldDB" id="A0A7H0Y5Z9"/>
<keyword evidence="6" id="KW-0598">Phosphotransferase system</keyword>
<accession>A0A7H0Y5Z9</accession>
<dbReference type="PANTHER" id="PTHR30175">
    <property type="entry name" value="PHOSPHOTRANSFERASE SYSTEM TRANSPORT PROTEIN"/>
    <property type="match status" value="1"/>
</dbReference>
<organism evidence="16 17">
    <name type="scientific">Paenibacillus peoriae</name>
    <dbReference type="NCBI Taxonomy" id="59893"/>
    <lineage>
        <taxon>Bacteria</taxon>
        <taxon>Bacillati</taxon>
        <taxon>Bacillota</taxon>
        <taxon>Bacilli</taxon>
        <taxon>Bacillales</taxon>
        <taxon>Paenibacillaceae</taxon>
        <taxon>Paenibacillus</taxon>
    </lineage>
</organism>
<dbReference type="InterPro" id="IPR011297">
    <property type="entry name" value="PTS_IIABC_b_glu"/>
</dbReference>
<sequence>MSDKELSKKIVTLVGGEENVNSVFHCATRLRFKLNDRTKADKAALEATPGVITVVESSGQFQVVIGNNVGQVFEHMMAETNLQDADNPNATREESSEKTNFLGKAVDIISSIFSPILGALAGAGLLKGLLALILSFQWINDKSGTYLILSAASDSVFYFLPVFLAITSSRKFKTNTFVSVAIAGALVYPAVIAAVSNPERLAFLGIPIILINYSSSVIPIILAVWVQSYVERWFNSFIHQSVKNIIVPMLSLLVVIPLTFLAFGPVGNLISQGLANGFTWVYNLSPLIAGAVAGAFWQVFVIFGVHWGFVPVMLSNIATLGYDTMLPMLTAAVLSQAGATLGVFLKSRNTQMKALAGSSTLAAIFGITEPTIYGITLKLKKPFIYACISGAIGGAIIASGGAHAQSFALPGLLALPTYFGPGFLWVVIGLLVAFVLAVVLVMILGFDDPKEETAKTEAAPVKKEVAIEKEILVSPLQGKVLPLEQSSDVAFASGAMGKGILIDPTEGVLTSPVNGTITTVFPTGHAIGITSNDGAEILIHVGVNTVKLKGQFFDKRVKEGDIVKQGQLLLEFDIEQIKAAGYTTATPIIVTNSAQYLDVLNTMETEVKREDYLLTVVV</sequence>
<evidence type="ECO:0000256" key="6">
    <source>
        <dbReference type="ARBA" id="ARBA00022683"/>
    </source>
</evidence>
<keyword evidence="5" id="KW-0808">Transferase</keyword>
<evidence type="ECO:0000256" key="7">
    <source>
        <dbReference type="ARBA" id="ARBA00022692"/>
    </source>
</evidence>
<dbReference type="InterPro" id="IPR036878">
    <property type="entry name" value="Glu_permease_IIB"/>
</dbReference>
<dbReference type="EMBL" id="CP061172">
    <property type="protein sequence ID" value="QNR66507.1"/>
    <property type="molecule type" value="Genomic_DNA"/>
</dbReference>
<feature type="transmembrane region" description="Helical" evidence="12">
    <location>
        <begin position="422"/>
        <end position="446"/>
    </location>
</feature>
<feature type="transmembrane region" description="Helical" evidence="12">
    <location>
        <begin position="145"/>
        <end position="165"/>
    </location>
</feature>
<dbReference type="InterPro" id="IPR003352">
    <property type="entry name" value="PTS_EIIC"/>
</dbReference>
<evidence type="ECO:0000256" key="3">
    <source>
        <dbReference type="ARBA" id="ARBA00022475"/>
    </source>
</evidence>
<keyword evidence="2" id="KW-0813">Transport</keyword>
<feature type="transmembrane region" description="Helical" evidence="12">
    <location>
        <begin position="326"/>
        <end position="345"/>
    </location>
</feature>
<dbReference type="PROSITE" id="PS00371">
    <property type="entry name" value="PTS_EIIA_TYPE_1_HIS"/>
    <property type="match status" value="1"/>
</dbReference>
<dbReference type="InterPro" id="IPR001127">
    <property type="entry name" value="PTS_EIIA_1_perm"/>
</dbReference>
<keyword evidence="9 12" id="KW-1133">Transmembrane helix</keyword>
<evidence type="ECO:0000256" key="12">
    <source>
        <dbReference type="SAM" id="Phobius"/>
    </source>
</evidence>
<feature type="transmembrane region" description="Helical" evidence="12">
    <location>
        <begin position="201"/>
        <end position="225"/>
    </location>
</feature>
<dbReference type="GO" id="GO:0005886">
    <property type="term" value="C:plasma membrane"/>
    <property type="evidence" value="ECO:0007669"/>
    <property type="project" value="UniProtKB-SubCell"/>
</dbReference>
<dbReference type="InterPro" id="IPR013013">
    <property type="entry name" value="PTS_EIIC_1"/>
</dbReference>
<evidence type="ECO:0000256" key="1">
    <source>
        <dbReference type="ARBA" id="ARBA00004651"/>
    </source>
</evidence>
<feature type="domain" description="PTS EIIA type-1" evidence="13">
    <location>
        <begin position="488"/>
        <end position="592"/>
    </location>
</feature>
<dbReference type="GO" id="GO:0009401">
    <property type="term" value="P:phosphoenolpyruvate-dependent sugar phosphotransferase system"/>
    <property type="evidence" value="ECO:0007669"/>
    <property type="project" value="UniProtKB-KW"/>
</dbReference>
<dbReference type="SUPFAM" id="SSF55604">
    <property type="entry name" value="Glucose permease domain IIB"/>
    <property type="match status" value="1"/>
</dbReference>
<evidence type="ECO:0000256" key="8">
    <source>
        <dbReference type="ARBA" id="ARBA00022777"/>
    </source>
</evidence>
<comment type="subcellular location">
    <subcellularLocation>
        <location evidence="1">Cell membrane</location>
        <topology evidence="1">Multi-pass membrane protein</topology>
    </subcellularLocation>
</comment>
<evidence type="ECO:0000313" key="16">
    <source>
        <dbReference type="EMBL" id="QNR66507.1"/>
    </source>
</evidence>
<dbReference type="PROSITE" id="PS51093">
    <property type="entry name" value="PTS_EIIA_TYPE_1"/>
    <property type="match status" value="1"/>
</dbReference>
<dbReference type="PROSITE" id="PS51098">
    <property type="entry name" value="PTS_EIIB_TYPE_1"/>
    <property type="match status" value="1"/>
</dbReference>
<dbReference type="CDD" id="cd00212">
    <property type="entry name" value="PTS_IIB_glc"/>
    <property type="match status" value="1"/>
</dbReference>
<dbReference type="InterPro" id="IPR050558">
    <property type="entry name" value="PTS_Sugar-Specific_Components"/>
</dbReference>
<dbReference type="NCBIfam" id="TIGR00826">
    <property type="entry name" value="EIIB_glc"/>
    <property type="match status" value="1"/>
</dbReference>
<dbReference type="NCBIfam" id="TIGR01995">
    <property type="entry name" value="PTS-II-ABC-beta"/>
    <property type="match status" value="1"/>
</dbReference>
<evidence type="ECO:0000259" key="15">
    <source>
        <dbReference type="PROSITE" id="PS51103"/>
    </source>
</evidence>
<dbReference type="FunFam" id="2.70.70.10:FF:000001">
    <property type="entry name" value="PTS system glucose-specific IIA component"/>
    <property type="match status" value="1"/>
</dbReference>
<keyword evidence="3" id="KW-1003">Cell membrane</keyword>
<feature type="active site" description="Phosphocysteine intermediate; for EIIB activity" evidence="11">
    <location>
        <position position="26"/>
    </location>
</feature>
<keyword evidence="10 12" id="KW-0472">Membrane</keyword>
<evidence type="ECO:0000256" key="2">
    <source>
        <dbReference type="ARBA" id="ARBA00022448"/>
    </source>
</evidence>
<evidence type="ECO:0000256" key="9">
    <source>
        <dbReference type="ARBA" id="ARBA00022989"/>
    </source>
</evidence>
<keyword evidence="8" id="KW-0418">Kinase</keyword>
<proteinExistence type="predicted"/>
<dbReference type="InterPro" id="IPR001996">
    <property type="entry name" value="PTS_IIB_1"/>
</dbReference>
<feature type="transmembrane region" description="Helical" evidence="12">
    <location>
        <begin position="245"/>
        <end position="267"/>
    </location>
</feature>
<evidence type="ECO:0000259" key="13">
    <source>
        <dbReference type="PROSITE" id="PS51093"/>
    </source>
</evidence>
<dbReference type="InterPro" id="IPR011055">
    <property type="entry name" value="Dup_hybrid_motif"/>
</dbReference>